<dbReference type="SUPFAM" id="SSF56935">
    <property type="entry name" value="Porins"/>
    <property type="match status" value="1"/>
</dbReference>
<dbReference type="PROSITE" id="PS01156">
    <property type="entry name" value="TONB_DEPENDENT_REC_2"/>
    <property type="match status" value="1"/>
</dbReference>
<evidence type="ECO:0000256" key="4">
    <source>
        <dbReference type="ARBA" id="ARBA00022452"/>
    </source>
</evidence>
<keyword evidence="13 14" id="KW-0998">Cell outer membrane</keyword>
<evidence type="ECO:0000256" key="5">
    <source>
        <dbReference type="ARBA" id="ARBA00022496"/>
    </source>
</evidence>
<dbReference type="InterPro" id="IPR010917">
    <property type="entry name" value="TonB_rcpt_CS"/>
</dbReference>
<evidence type="ECO:0000256" key="16">
    <source>
        <dbReference type="RuleBase" id="RU003357"/>
    </source>
</evidence>
<dbReference type="Proteomes" id="UP000295543">
    <property type="component" value="Unassembled WGS sequence"/>
</dbReference>
<evidence type="ECO:0000256" key="7">
    <source>
        <dbReference type="ARBA" id="ARBA00022729"/>
    </source>
</evidence>
<evidence type="ECO:0000259" key="19">
    <source>
        <dbReference type="Pfam" id="PF07715"/>
    </source>
</evidence>
<proteinExistence type="inferred from homology"/>
<dbReference type="InterPro" id="IPR039426">
    <property type="entry name" value="TonB-dep_rcpt-like"/>
</dbReference>
<evidence type="ECO:0000256" key="17">
    <source>
        <dbReference type="SAM" id="SignalP"/>
    </source>
</evidence>
<evidence type="ECO:0000256" key="6">
    <source>
        <dbReference type="ARBA" id="ARBA00022692"/>
    </source>
</evidence>
<comment type="caution">
    <text evidence="20">The sequence shown here is derived from an EMBL/GenBank/DDBJ whole genome shotgun (WGS) entry which is preliminary data.</text>
</comment>
<feature type="short sequence motif" description="TonB C-terminal box" evidence="15">
    <location>
        <begin position="704"/>
        <end position="721"/>
    </location>
</feature>
<dbReference type="InterPro" id="IPR010105">
    <property type="entry name" value="TonB_sidphr_rcpt"/>
</dbReference>
<evidence type="ECO:0000256" key="1">
    <source>
        <dbReference type="ARBA" id="ARBA00004571"/>
    </source>
</evidence>
<evidence type="ECO:0000259" key="18">
    <source>
        <dbReference type="Pfam" id="PF00593"/>
    </source>
</evidence>
<keyword evidence="11 14" id="KW-0472">Membrane</keyword>
<dbReference type="InterPro" id="IPR000531">
    <property type="entry name" value="Beta-barrel_TonB"/>
</dbReference>
<dbReference type="Gene3D" id="2.40.170.20">
    <property type="entry name" value="TonB-dependent receptor, beta-barrel domain"/>
    <property type="match status" value="1"/>
</dbReference>
<dbReference type="AlphaFoldDB" id="A0A4R5U866"/>
<dbReference type="Pfam" id="PF07715">
    <property type="entry name" value="Plug"/>
    <property type="match status" value="1"/>
</dbReference>
<dbReference type="PROSITE" id="PS52016">
    <property type="entry name" value="TONB_DEPENDENT_REC_3"/>
    <property type="match status" value="1"/>
</dbReference>
<keyword evidence="9" id="KW-0406">Ion transport</keyword>
<organism evidence="20 21">
    <name type="scientific">Luteimonas terrae</name>
    <dbReference type="NCBI Taxonomy" id="1530191"/>
    <lineage>
        <taxon>Bacteria</taxon>
        <taxon>Pseudomonadati</taxon>
        <taxon>Pseudomonadota</taxon>
        <taxon>Gammaproteobacteria</taxon>
        <taxon>Lysobacterales</taxon>
        <taxon>Lysobacteraceae</taxon>
        <taxon>Luteimonas</taxon>
    </lineage>
</organism>
<dbReference type="PANTHER" id="PTHR32552">
    <property type="entry name" value="FERRICHROME IRON RECEPTOR-RELATED"/>
    <property type="match status" value="1"/>
</dbReference>
<keyword evidence="10 16" id="KW-0798">TonB box</keyword>
<keyword evidence="4 14" id="KW-1134">Transmembrane beta strand</keyword>
<comment type="subcellular location">
    <subcellularLocation>
        <location evidence="1 14">Cell outer membrane</location>
        <topology evidence="1 14">Multi-pass membrane protein</topology>
    </subcellularLocation>
</comment>
<dbReference type="CDD" id="cd01347">
    <property type="entry name" value="ligand_gated_channel"/>
    <property type="match status" value="1"/>
</dbReference>
<evidence type="ECO:0000256" key="10">
    <source>
        <dbReference type="ARBA" id="ARBA00023077"/>
    </source>
</evidence>
<evidence type="ECO:0000256" key="15">
    <source>
        <dbReference type="PROSITE-ProRule" id="PRU10144"/>
    </source>
</evidence>
<accession>A0A4R5U866</accession>
<sequence>MSHRVLRPANPRVVRCALSVSLSLVLFPALAEDAPSARTLDTLVVTADALDRDDSRPGTVSTATKTALDPKDVPQTINTLEMSKSKVYGLNDLSVLLDGTPGVDTTYDMRGDGILLRGFEADSNDIYRDGVRAAGQVRRSTANVDRIEIVKGPASVLYGRGLGGGMVNLISKQARFDGISSANVRFGSWNNQGGTLDINEVLSPQWVVRLTADYEEADSFRRGIANENRMVSPSVLFDNGRGLTWLGQYTYDQIHRVPDRAPAYDALPADVPHRIAYAHPDDFVEDTLRSARSVLDYRIGDDWSVKWTATMSETGQDFDHLYAGTYCGLDGRLLSTGRPCTTRGLMTFTRAWQETENRVLSNTVDLTGRLRTGTLEHDLLVGIEDSREQRNPDLSTSLASSDPSLAYPYGVDPYNPQWIAPKTPRGAARTSNRHRAESQALYVQDLMHLGDHWKVLAGARFDRFDFRTTNRITSQTRSYDGTTLSPRVGLIWQPVEAHSVYASYSKNFAPYGGRGLMSVAVAENAVFDEEPQYSRQIEAGLKSDWLDGRLSSSLAVYELELYNVRYRPDPENEPFTWAVRGSERSRGVEASLMGRLARDWYIRSGFGLQEAKVVEDKVTPANEDKYRIGVARRTGNAFIRYAPEGAFYAEAGVTYRGPVFNNAANTSERAGYTRWDASLGWRVMPWTVTLAVTNLTDTDYWRSTSMPGAPRTALVSVNYVF</sequence>
<dbReference type="OrthoDB" id="8663017at2"/>
<evidence type="ECO:0000256" key="2">
    <source>
        <dbReference type="ARBA" id="ARBA00009810"/>
    </source>
</evidence>
<evidence type="ECO:0000313" key="21">
    <source>
        <dbReference type="Proteomes" id="UP000295543"/>
    </source>
</evidence>
<dbReference type="GO" id="GO:0009279">
    <property type="term" value="C:cell outer membrane"/>
    <property type="evidence" value="ECO:0007669"/>
    <property type="project" value="UniProtKB-SubCell"/>
</dbReference>
<keyword evidence="3 14" id="KW-0813">Transport</keyword>
<name>A0A4R5U866_9GAMM</name>
<keyword evidence="6 14" id="KW-0812">Transmembrane</keyword>
<evidence type="ECO:0000256" key="8">
    <source>
        <dbReference type="ARBA" id="ARBA00023004"/>
    </source>
</evidence>
<dbReference type="NCBIfam" id="TIGR01783">
    <property type="entry name" value="TonB-siderophor"/>
    <property type="match status" value="1"/>
</dbReference>
<dbReference type="GO" id="GO:0015344">
    <property type="term" value="F:siderophore uptake transmembrane transporter activity"/>
    <property type="evidence" value="ECO:0007669"/>
    <property type="project" value="TreeGrafter"/>
</dbReference>
<dbReference type="InterPro" id="IPR037066">
    <property type="entry name" value="Plug_dom_sf"/>
</dbReference>
<dbReference type="GO" id="GO:0015891">
    <property type="term" value="P:siderophore transport"/>
    <property type="evidence" value="ECO:0007669"/>
    <property type="project" value="InterPro"/>
</dbReference>
<feature type="domain" description="TonB-dependent receptor plug" evidence="19">
    <location>
        <begin position="70"/>
        <end position="165"/>
    </location>
</feature>
<reference evidence="20 21" key="1">
    <citation type="submission" date="2019-03" db="EMBL/GenBank/DDBJ databases">
        <title>Luteimonas zhaokaii sp.nov., isolated from the rectal contents of Plateau pika in Yushu, Qinghai Province, China.</title>
        <authorList>
            <person name="Zhang G."/>
        </authorList>
    </citation>
    <scope>NUCLEOTIDE SEQUENCE [LARGE SCALE GENOMIC DNA]</scope>
    <source>
        <strain evidence="20 21">THG-MD21</strain>
    </source>
</reference>
<dbReference type="PANTHER" id="PTHR32552:SF68">
    <property type="entry name" value="FERRICHROME OUTER MEMBRANE TRANSPORTER_PHAGE RECEPTOR"/>
    <property type="match status" value="1"/>
</dbReference>
<feature type="chain" id="PRO_5020836224" evidence="17">
    <location>
        <begin position="32"/>
        <end position="721"/>
    </location>
</feature>
<dbReference type="InterPro" id="IPR036942">
    <property type="entry name" value="Beta-barrel_TonB_sf"/>
</dbReference>
<evidence type="ECO:0000256" key="12">
    <source>
        <dbReference type="ARBA" id="ARBA00023170"/>
    </source>
</evidence>
<evidence type="ECO:0000313" key="20">
    <source>
        <dbReference type="EMBL" id="TDK30671.1"/>
    </source>
</evidence>
<keyword evidence="12 20" id="KW-0675">Receptor</keyword>
<feature type="signal peptide" evidence="17">
    <location>
        <begin position="1"/>
        <end position="31"/>
    </location>
</feature>
<dbReference type="Gene3D" id="2.170.130.10">
    <property type="entry name" value="TonB-dependent receptor, plug domain"/>
    <property type="match status" value="1"/>
</dbReference>
<dbReference type="Pfam" id="PF00593">
    <property type="entry name" value="TonB_dep_Rec_b-barrel"/>
    <property type="match status" value="1"/>
</dbReference>
<evidence type="ECO:0000256" key="9">
    <source>
        <dbReference type="ARBA" id="ARBA00023065"/>
    </source>
</evidence>
<dbReference type="InterPro" id="IPR012910">
    <property type="entry name" value="Plug_dom"/>
</dbReference>
<comment type="similarity">
    <text evidence="2 14 16">Belongs to the TonB-dependent receptor family.</text>
</comment>
<keyword evidence="5" id="KW-0410">Iron transport</keyword>
<gene>
    <name evidence="20" type="ORF">E2F49_09940</name>
</gene>
<dbReference type="RefSeq" id="WP_133393746.1">
    <property type="nucleotide sequence ID" value="NZ_SMTG01000004.1"/>
</dbReference>
<keyword evidence="21" id="KW-1185">Reference proteome</keyword>
<feature type="domain" description="TonB-dependent receptor-like beta-barrel" evidence="18">
    <location>
        <begin position="245"/>
        <end position="695"/>
    </location>
</feature>
<evidence type="ECO:0000256" key="3">
    <source>
        <dbReference type="ARBA" id="ARBA00022448"/>
    </source>
</evidence>
<keyword evidence="7 17" id="KW-0732">Signal</keyword>
<dbReference type="GO" id="GO:0038023">
    <property type="term" value="F:signaling receptor activity"/>
    <property type="evidence" value="ECO:0007669"/>
    <property type="project" value="InterPro"/>
</dbReference>
<protein>
    <submittedName>
        <fullName evidence="20">TonB-dependent siderophore receptor</fullName>
    </submittedName>
</protein>
<evidence type="ECO:0000256" key="13">
    <source>
        <dbReference type="ARBA" id="ARBA00023237"/>
    </source>
</evidence>
<evidence type="ECO:0000256" key="14">
    <source>
        <dbReference type="PROSITE-ProRule" id="PRU01360"/>
    </source>
</evidence>
<keyword evidence="8" id="KW-0408">Iron</keyword>
<evidence type="ECO:0000256" key="11">
    <source>
        <dbReference type="ARBA" id="ARBA00023136"/>
    </source>
</evidence>
<dbReference type="EMBL" id="SMTG01000004">
    <property type="protein sequence ID" value="TDK30671.1"/>
    <property type="molecule type" value="Genomic_DNA"/>
</dbReference>